<reference evidence="1" key="1">
    <citation type="submission" date="2022-02" db="EMBL/GenBank/DDBJ databases">
        <authorList>
            <person name="King R."/>
        </authorList>
    </citation>
    <scope>NUCLEOTIDE SEQUENCE</scope>
</reference>
<proteinExistence type="predicted"/>
<name>A0A9P0HYZ3_SPOLI</name>
<accession>A0A9P0HYZ3</accession>
<evidence type="ECO:0000313" key="1">
    <source>
        <dbReference type="EMBL" id="CAH1637130.1"/>
    </source>
</evidence>
<dbReference type="AlphaFoldDB" id="A0A9P0HYZ3"/>
<dbReference type="Pfam" id="PF03564">
    <property type="entry name" value="DUF1759"/>
    <property type="match status" value="1"/>
</dbReference>
<gene>
    <name evidence="1" type="ORF">SPLIT_LOCUS2491</name>
</gene>
<dbReference type="Proteomes" id="UP001153321">
    <property type="component" value="Chromosome 14"/>
</dbReference>
<sequence>MIHNNPTLNKTQKMKFLKCKLCVKVEAEKLIKHLPVSAENYDPCLDIINYNRLLFISYIDTFLN</sequence>
<dbReference type="EMBL" id="LR824545">
    <property type="protein sequence ID" value="CAH1637130.1"/>
    <property type="molecule type" value="Genomic_DNA"/>
</dbReference>
<protein>
    <submittedName>
        <fullName evidence="1">Uncharacterized protein</fullName>
    </submittedName>
</protein>
<keyword evidence="2" id="KW-1185">Reference proteome</keyword>
<organism evidence="1 2">
    <name type="scientific">Spodoptera littoralis</name>
    <name type="common">Egyptian cotton leafworm</name>
    <dbReference type="NCBI Taxonomy" id="7109"/>
    <lineage>
        <taxon>Eukaryota</taxon>
        <taxon>Metazoa</taxon>
        <taxon>Ecdysozoa</taxon>
        <taxon>Arthropoda</taxon>
        <taxon>Hexapoda</taxon>
        <taxon>Insecta</taxon>
        <taxon>Pterygota</taxon>
        <taxon>Neoptera</taxon>
        <taxon>Endopterygota</taxon>
        <taxon>Lepidoptera</taxon>
        <taxon>Glossata</taxon>
        <taxon>Ditrysia</taxon>
        <taxon>Noctuoidea</taxon>
        <taxon>Noctuidae</taxon>
        <taxon>Amphipyrinae</taxon>
        <taxon>Spodoptera</taxon>
    </lineage>
</organism>
<dbReference type="InterPro" id="IPR005312">
    <property type="entry name" value="DUF1759"/>
</dbReference>
<evidence type="ECO:0000313" key="2">
    <source>
        <dbReference type="Proteomes" id="UP001153321"/>
    </source>
</evidence>